<proteinExistence type="predicted"/>
<evidence type="ECO:0000313" key="1">
    <source>
        <dbReference type="EMBL" id="SUZ66715.1"/>
    </source>
</evidence>
<sequence>MFKGVLTKMKVELNQSVDYFLDFKNDFLHINALIGKKIKLKHKGYECLNCQSNQVIYRQGFCKNCFFEMPSTADWIMKPELSKAHLNIEERDLEFEKEVQLKPHILYLAFSSSIKVGVTRKTQVPFRWIDQGAIKAIEILELPNRFLAGICEVELKKYYADKTNWREMLKIKNSEVDLELERINSIKMIPKEAKEFVKDKSYTTLNITYPINKYPLKPKSLNIIKENKYQGELIGIKGQYLIFNDDTVFNIRSN</sequence>
<feature type="non-terminal residue" evidence="1">
    <location>
        <position position="1"/>
    </location>
</feature>
<dbReference type="InterPro" id="IPR021246">
    <property type="entry name" value="DUF2797"/>
</dbReference>
<dbReference type="Pfam" id="PF10977">
    <property type="entry name" value="DUF2797"/>
    <property type="match status" value="1"/>
</dbReference>
<dbReference type="EMBL" id="UINC01000992">
    <property type="protein sequence ID" value="SUZ66715.1"/>
    <property type="molecule type" value="Genomic_DNA"/>
</dbReference>
<dbReference type="AlphaFoldDB" id="A0A381PI63"/>
<gene>
    <name evidence="1" type="ORF">METZ01_LOCUS19569</name>
</gene>
<protein>
    <recommendedName>
        <fullName evidence="2">DUF2797 domain-containing protein</fullName>
    </recommendedName>
</protein>
<reference evidence="1" key="1">
    <citation type="submission" date="2018-05" db="EMBL/GenBank/DDBJ databases">
        <authorList>
            <person name="Lanie J.A."/>
            <person name="Ng W.-L."/>
            <person name="Kazmierczak K.M."/>
            <person name="Andrzejewski T.M."/>
            <person name="Davidsen T.M."/>
            <person name="Wayne K.J."/>
            <person name="Tettelin H."/>
            <person name="Glass J.I."/>
            <person name="Rusch D."/>
            <person name="Podicherti R."/>
            <person name="Tsui H.-C.T."/>
            <person name="Winkler M.E."/>
        </authorList>
    </citation>
    <scope>NUCLEOTIDE SEQUENCE</scope>
</reference>
<accession>A0A381PI63</accession>
<evidence type="ECO:0008006" key="2">
    <source>
        <dbReference type="Google" id="ProtNLM"/>
    </source>
</evidence>
<feature type="non-terminal residue" evidence="1">
    <location>
        <position position="254"/>
    </location>
</feature>
<organism evidence="1">
    <name type="scientific">marine metagenome</name>
    <dbReference type="NCBI Taxonomy" id="408172"/>
    <lineage>
        <taxon>unclassified sequences</taxon>
        <taxon>metagenomes</taxon>
        <taxon>ecological metagenomes</taxon>
    </lineage>
</organism>
<name>A0A381PI63_9ZZZZ</name>